<evidence type="ECO:0000256" key="6">
    <source>
        <dbReference type="ARBA" id="ARBA00022605"/>
    </source>
</evidence>
<sequence length="105" mass="11547">MNDILQSLEATIQQRRDADPKDSYVASLRAKGRAKMAEKLGEEAVEAVIAAVQDDRSGMTEEAADVLFHLMVLLADMDLSIDDILTELARREGLSGLTEKASRKE</sequence>
<keyword evidence="8 11" id="KW-0378">Hydrolase</keyword>
<dbReference type="InterPro" id="IPR021130">
    <property type="entry name" value="PRib-ATP_PPHydrolase-like"/>
</dbReference>
<dbReference type="Gene3D" id="1.10.287.1080">
    <property type="entry name" value="MazG-like"/>
    <property type="match status" value="1"/>
</dbReference>
<comment type="pathway">
    <text evidence="3 11">Amino-acid biosynthesis; L-histidine biosynthesis; L-histidine from 5-phospho-alpha-D-ribose 1-diphosphate: step 2/9.</text>
</comment>
<dbReference type="PANTHER" id="PTHR42945">
    <property type="entry name" value="HISTIDINE BIOSYNTHESIS BIFUNCTIONAL PROTEIN"/>
    <property type="match status" value="1"/>
</dbReference>
<gene>
    <name evidence="11" type="primary">hisE</name>
    <name evidence="12" type="ORF">GCM10009096_01480</name>
</gene>
<keyword evidence="6 11" id="KW-0028">Amino-acid biosynthesis</keyword>
<evidence type="ECO:0000256" key="11">
    <source>
        <dbReference type="HAMAP-Rule" id="MF_01020"/>
    </source>
</evidence>
<dbReference type="EC" id="3.6.1.31" evidence="11"/>
<dbReference type="SUPFAM" id="SSF101386">
    <property type="entry name" value="all-alpha NTP pyrophosphatases"/>
    <property type="match status" value="1"/>
</dbReference>
<keyword evidence="7 11" id="KW-0547">Nucleotide-binding</keyword>
<comment type="similarity">
    <text evidence="4 11">Belongs to the PRA-PH family.</text>
</comment>
<evidence type="ECO:0000256" key="8">
    <source>
        <dbReference type="ARBA" id="ARBA00022801"/>
    </source>
</evidence>
<organism evidence="12 13">
    <name type="scientific">Parasphingorhabdus litoris</name>
    <dbReference type="NCBI Taxonomy" id="394733"/>
    <lineage>
        <taxon>Bacteria</taxon>
        <taxon>Pseudomonadati</taxon>
        <taxon>Pseudomonadota</taxon>
        <taxon>Alphaproteobacteria</taxon>
        <taxon>Sphingomonadales</taxon>
        <taxon>Sphingomonadaceae</taxon>
        <taxon>Parasphingorhabdus</taxon>
    </lineage>
</organism>
<evidence type="ECO:0000256" key="7">
    <source>
        <dbReference type="ARBA" id="ARBA00022741"/>
    </source>
</evidence>
<evidence type="ECO:0000256" key="9">
    <source>
        <dbReference type="ARBA" id="ARBA00022840"/>
    </source>
</evidence>
<reference evidence="12 13" key="1">
    <citation type="journal article" date="2019" name="Int. J. Syst. Evol. Microbiol.">
        <title>The Global Catalogue of Microorganisms (GCM) 10K type strain sequencing project: providing services to taxonomists for standard genome sequencing and annotation.</title>
        <authorList>
            <consortium name="The Broad Institute Genomics Platform"/>
            <consortium name="The Broad Institute Genome Sequencing Center for Infectious Disease"/>
            <person name="Wu L."/>
            <person name="Ma J."/>
        </authorList>
    </citation>
    <scope>NUCLEOTIDE SEQUENCE [LARGE SCALE GENOMIC DNA]</scope>
    <source>
        <strain evidence="12 13">JCM 14162</strain>
    </source>
</reference>
<dbReference type="EMBL" id="BAAAEM010000002">
    <property type="protein sequence ID" value="GAA0464700.1"/>
    <property type="molecule type" value="Genomic_DNA"/>
</dbReference>
<dbReference type="PANTHER" id="PTHR42945:SF9">
    <property type="entry name" value="HISTIDINE BIOSYNTHESIS BIFUNCTIONAL PROTEIN HISIE"/>
    <property type="match status" value="1"/>
</dbReference>
<accession>A0ABN1A0N3</accession>
<name>A0ABN1A0N3_9SPHN</name>
<evidence type="ECO:0000256" key="2">
    <source>
        <dbReference type="ARBA" id="ARBA00004496"/>
    </source>
</evidence>
<comment type="subcellular location">
    <subcellularLocation>
        <location evidence="2 11">Cytoplasm</location>
    </subcellularLocation>
</comment>
<dbReference type="HAMAP" id="MF_01020">
    <property type="entry name" value="HisE"/>
    <property type="match status" value="1"/>
</dbReference>
<dbReference type="NCBIfam" id="NF001613">
    <property type="entry name" value="PRK00400.1-5"/>
    <property type="match status" value="1"/>
</dbReference>
<keyword evidence="9 11" id="KW-0067">ATP-binding</keyword>
<keyword evidence="10 11" id="KW-0368">Histidine biosynthesis</keyword>
<proteinExistence type="inferred from homology"/>
<keyword evidence="13" id="KW-1185">Reference proteome</keyword>
<dbReference type="RefSeq" id="WP_229954292.1">
    <property type="nucleotide sequence ID" value="NZ_BAAAEM010000002.1"/>
</dbReference>
<evidence type="ECO:0000256" key="5">
    <source>
        <dbReference type="ARBA" id="ARBA00022490"/>
    </source>
</evidence>
<evidence type="ECO:0000256" key="1">
    <source>
        <dbReference type="ARBA" id="ARBA00001460"/>
    </source>
</evidence>
<evidence type="ECO:0000256" key="4">
    <source>
        <dbReference type="ARBA" id="ARBA00009392"/>
    </source>
</evidence>
<evidence type="ECO:0000313" key="13">
    <source>
        <dbReference type="Proteomes" id="UP001500713"/>
    </source>
</evidence>
<keyword evidence="5 11" id="KW-0963">Cytoplasm</keyword>
<dbReference type="NCBIfam" id="TIGR03188">
    <property type="entry name" value="histidine_hisI"/>
    <property type="match status" value="1"/>
</dbReference>
<dbReference type="CDD" id="cd11534">
    <property type="entry name" value="NTP-PPase_HisIE_like"/>
    <property type="match status" value="1"/>
</dbReference>
<evidence type="ECO:0000313" key="12">
    <source>
        <dbReference type="EMBL" id="GAA0464700.1"/>
    </source>
</evidence>
<dbReference type="InterPro" id="IPR008179">
    <property type="entry name" value="HisE"/>
</dbReference>
<evidence type="ECO:0000256" key="3">
    <source>
        <dbReference type="ARBA" id="ARBA00005204"/>
    </source>
</evidence>
<protein>
    <recommendedName>
        <fullName evidence="11">Phosphoribosyl-ATP pyrophosphatase</fullName>
        <shortName evidence="11">PRA-PH</shortName>
        <ecNumber evidence="11">3.6.1.31</ecNumber>
    </recommendedName>
</protein>
<dbReference type="Proteomes" id="UP001500713">
    <property type="component" value="Unassembled WGS sequence"/>
</dbReference>
<comment type="catalytic activity">
    <reaction evidence="1 11">
        <text>1-(5-phospho-beta-D-ribosyl)-ATP + H2O = 1-(5-phospho-beta-D-ribosyl)-5'-AMP + diphosphate + H(+)</text>
        <dbReference type="Rhea" id="RHEA:22828"/>
        <dbReference type="ChEBI" id="CHEBI:15377"/>
        <dbReference type="ChEBI" id="CHEBI:15378"/>
        <dbReference type="ChEBI" id="CHEBI:33019"/>
        <dbReference type="ChEBI" id="CHEBI:59457"/>
        <dbReference type="ChEBI" id="CHEBI:73183"/>
        <dbReference type="EC" id="3.6.1.31"/>
    </reaction>
</comment>
<evidence type="ECO:0000256" key="10">
    <source>
        <dbReference type="ARBA" id="ARBA00023102"/>
    </source>
</evidence>
<dbReference type="NCBIfam" id="NF001611">
    <property type="entry name" value="PRK00400.1-3"/>
    <property type="match status" value="1"/>
</dbReference>
<comment type="caution">
    <text evidence="12">The sequence shown here is derived from an EMBL/GenBank/DDBJ whole genome shotgun (WGS) entry which is preliminary data.</text>
</comment>
<dbReference type="Pfam" id="PF01503">
    <property type="entry name" value="PRA-PH"/>
    <property type="match status" value="1"/>
</dbReference>